<sequence>MEKQGSVSIWLGNLKGEEDLDEYVALKYDEDGDSLPSLFFRDFHINHYETDEDFFEVEWLEESNKNISKLLEGISYEEIIIPKVKQYSELNKTYNSIILIYNFAYSGEVHSSGKFDFIGCTNYN</sequence>
<gene>
    <name evidence="1" type="ORF">SAMN02745910_03512</name>
</gene>
<dbReference type="Pfam" id="PF14112">
    <property type="entry name" value="DUF4284"/>
    <property type="match status" value="1"/>
</dbReference>
<accession>A0A1I6BDR7</accession>
<evidence type="ECO:0000313" key="2">
    <source>
        <dbReference type="Proteomes" id="UP000182762"/>
    </source>
</evidence>
<keyword evidence="2" id="KW-1185">Reference proteome</keyword>
<comment type="caution">
    <text evidence="1">The sequence shown here is derived from an EMBL/GenBank/DDBJ whole genome shotgun (WGS) entry which is preliminary data.</text>
</comment>
<organism evidence="1 2">
    <name type="scientific">Priestia endophytica DSM 13796</name>
    <dbReference type="NCBI Taxonomy" id="1121089"/>
    <lineage>
        <taxon>Bacteria</taxon>
        <taxon>Bacillati</taxon>
        <taxon>Bacillota</taxon>
        <taxon>Bacilli</taxon>
        <taxon>Bacillales</taxon>
        <taxon>Bacillaceae</taxon>
        <taxon>Priestia</taxon>
    </lineage>
</organism>
<proteinExistence type="predicted"/>
<dbReference type="InterPro" id="IPR025560">
    <property type="entry name" value="Imm22"/>
</dbReference>
<dbReference type="GeneID" id="93712108"/>
<dbReference type="EMBL" id="FOXX01000009">
    <property type="protein sequence ID" value="SFQ79105.1"/>
    <property type="molecule type" value="Genomic_DNA"/>
</dbReference>
<evidence type="ECO:0000313" key="1">
    <source>
        <dbReference type="EMBL" id="SFQ79105.1"/>
    </source>
</evidence>
<reference evidence="1 2" key="1">
    <citation type="submission" date="2016-10" db="EMBL/GenBank/DDBJ databases">
        <authorList>
            <person name="Varghese N."/>
            <person name="Submissions S."/>
        </authorList>
    </citation>
    <scope>NUCLEOTIDE SEQUENCE [LARGE SCALE GENOMIC DNA]</scope>
    <source>
        <strain evidence="1 2">DSM 13796</strain>
    </source>
</reference>
<protein>
    <submittedName>
        <fullName evidence="1">Immunity protein 22</fullName>
    </submittedName>
</protein>
<dbReference type="RefSeq" id="WP_061805846.1">
    <property type="nucleotide sequence ID" value="NZ_FOXX01000009.1"/>
</dbReference>
<dbReference type="Proteomes" id="UP000182762">
    <property type="component" value="Unassembled WGS sequence"/>
</dbReference>
<name>A0A1I6BDR7_9BACI</name>